<dbReference type="SUPFAM" id="SSF50729">
    <property type="entry name" value="PH domain-like"/>
    <property type="match status" value="1"/>
</dbReference>
<dbReference type="Proteomes" id="UP000784294">
    <property type="component" value="Unassembled WGS sequence"/>
</dbReference>
<sequence length="75" mass="8616">MGSIDVEGMMGPTAVQFAIDTLFRLANSVVRPTEVNFRVSSEGITMTDVYRRVFFRRHYTTSSLVYFGMDPKKRM</sequence>
<dbReference type="Pfam" id="PF08416">
    <property type="entry name" value="PTB"/>
    <property type="match status" value="1"/>
</dbReference>
<name>A0A3S5A686_9PLAT</name>
<dbReference type="Gene3D" id="2.30.29.30">
    <property type="entry name" value="Pleckstrin-homology domain (PH domain)/Phosphotyrosine-binding domain (PTB)"/>
    <property type="match status" value="1"/>
</dbReference>
<evidence type="ECO:0000313" key="3">
    <source>
        <dbReference type="Proteomes" id="UP000784294"/>
    </source>
</evidence>
<dbReference type="EMBL" id="CAAALY010097899">
    <property type="protein sequence ID" value="VEL28806.1"/>
    <property type="molecule type" value="Genomic_DNA"/>
</dbReference>
<comment type="caution">
    <text evidence="2">The sequence shown here is derived from an EMBL/GenBank/DDBJ whole genome shotgun (WGS) entry which is preliminary data.</text>
</comment>
<organism evidence="2 3">
    <name type="scientific">Protopolystoma xenopodis</name>
    <dbReference type="NCBI Taxonomy" id="117903"/>
    <lineage>
        <taxon>Eukaryota</taxon>
        <taxon>Metazoa</taxon>
        <taxon>Spiralia</taxon>
        <taxon>Lophotrochozoa</taxon>
        <taxon>Platyhelminthes</taxon>
        <taxon>Monogenea</taxon>
        <taxon>Polyopisthocotylea</taxon>
        <taxon>Polystomatidea</taxon>
        <taxon>Polystomatidae</taxon>
        <taxon>Protopolystoma</taxon>
    </lineage>
</organism>
<protein>
    <recommendedName>
        <fullName evidence="1">PTB domain-containing protein</fullName>
    </recommendedName>
</protein>
<gene>
    <name evidence="2" type="ORF">PXEA_LOCUS22246</name>
</gene>
<evidence type="ECO:0000313" key="2">
    <source>
        <dbReference type="EMBL" id="VEL28806.1"/>
    </source>
</evidence>
<reference evidence="2" key="1">
    <citation type="submission" date="2018-11" db="EMBL/GenBank/DDBJ databases">
        <authorList>
            <consortium name="Pathogen Informatics"/>
        </authorList>
    </citation>
    <scope>NUCLEOTIDE SEQUENCE</scope>
</reference>
<evidence type="ECO:0000259" key="1">
    <source>
        <dbReference type="Pfam" id="PF08416"/>
    </source>
</evidence>
<dbReference type="OrthoDB" id="6273691at2759"/>
<dbReference type="InterPro" id="IPR013625">
    <property type="entry name" value="PTB"/>
</dbReference>
<dbReference type="PANTHER" id="PTHR45734:SF10">
    <property type="entry name" value="BLISTERY, ISOFORM A"/>
    <property type="match status" value="1"/>
</dbReference>
<dbReference type="AlphaFoldDB" id="A0A3S5A686"/>
<dbReference type="InterPro" id="IPR011993">
    <property type="entry name" value="PH-like_dom_sf"/>
</dbReference>
<feature type="domain" description="PTB" evidence="1">
    <location>
        <begin position="3"/>
        <end position="74"/>
    </location>
</feature>
<dbReference type="PANTHER" id="PTHR45734">
    <property type="entry name" value="TENSIN"/>
    <property type="match status" value="1"/>
</dbReference>
<dbReference type="GO" id="GO:0005925">
    <property type="term" value="C:focal adhesion"/>
    <property type="evidence" value="ECO:0007669"/>
    <property type="project" value="TreeGrafter"/>
</dbReference>
<keyword evidence="3" id="KW-1185">Reference proteome</keyword>
<dbReference type="InterPro" id="IPR051484">
    <property type="entry name" value="Tensin_PTEN_phosphatase"/>
</dbReference>
<accession>A0A3S5A686</accession>
<proteinExistence type="predicted"/>